<proteinExistence type="predicted"/>
<dbReference type="Pfam" id="PF13181">
    <property type="entry name" value="TPR_8"/>
    <property type="match status" value="1"/>
</dbReference>
<dbReference type="CDD" id="cd05399">
    <property type="entry name" value="NT_Rel-Spo_like"/>
    <property type="match status" value="1"/>
</dbReference>
<dbReference type="PANTHER" id="PTHR47837">
    <property type="entry name" value="GTP PYROPHOSPHOKINASE YJBM"/>
    <property type="match status" value="1"/>
</dbReference>
<evidence type="ECO:0000259" key="2">
    <source>
        <dbReference type="SMART" id="SM00954"/>
    </source>
</evidence>
<dbReference type="Gene3D" id="1.10.287.860">
    <property type="entry name" value="Nucleotidyltransferase"/>
    <property type="match status" value="1"/>
</dbReference>
<reference evidence="3 4" key="1">
    <citation type="submission" date="2017-02" db="EMBL/GenBank/DDBJ databases">
        <authorList>
            <person name="Peterson S.W."/>
        </authorList>
    </citation>
    <scope>NUCLEOTIDE SEQUENCE [LARGE SCALE GENOMIC DNA]</scope>
    <source>
        <strain evidence="3 4">ATCC BAA-908</strain>
    </source>
</reference>
<dbReference type="STRING" id="261392.SAMN02745149_01578"/>
<feature type="repeat" description="TPR" evidence="1">
    <location>
        <begin position="330"/>
        <end position="363"/>
    </location>
</feature>
<evidence type="ECO:0000313" key="3">
    <source>
        <dbReference type="EMBL" id="SJZ53526.1"/>
    </source>
</evidence>
<dbReference type="GeneID" id="78316865"/>
<dbReference type="Gene3D" id="3.30.460.10">
    <property type="entry name" value="Beta Polymerase, domain 2"/>
    <property type="match status" value="1"/>
</dbReference>
<dbReference type="SUPFAM" id="SSF48452">
    <property type="entry name" value="TPR-like"/>
    <property type="match status" value="1"/>
</dbReference>
<dbReference type="InterPro" id="IPR011990">
    <property type="entry name" value="TPR-like_helical_dom_sf"/>
</dbReference>
<dbReference type="OrthoDB" id="9789634at2"/>
<evidence type="ECO:0000256" key="1">
    <source>
        <dbReference type="PROSITE-ProRule" id="PRU00339"/>
    </source>
</evidence>
<gene>
    <name evidence="3" type="ORF">SAMN02745149_01578</name>
</gene>
<dbReference type="GO" id="GO:0015969">
    <property type="term" value="P:guanosine tetraphosphate metabolic process"/>
    <property type="evidence" value="ECO:0007669"/>
    <property type="project" value="InterPro"/>
</dbReference>
<keyword evidence="4" id="KW-1185">Reference proteome</keyword>
<dbReference type="SUPFAM" id="SSF81301">
    <property type="entry name" value="Nucleotidyltransferase"/>
    <property type="match status" value="1"/>
</dbReference>
<dbReference type="SMART" id="SM00954">
    <property type="entry name" value="RelA_SpoT"/>
    <property type="match status" value="1"/>
</dbReference>
<dbReference type="InterPro" id="IPR052366">
    <property type="entry name" value="GTP_Pyrophosphokinase"/>
</dbReference>
<keyword evidence="1" id="KW-0802">TPR repeat</keyword>
<dbReference type="PROSITE" id="PS50005">
    <property type="entry name" value="TPR"/>
    <property type="match status" value="2"/>
</dbReference>
<dbReference type="PANTHER" id="PTHR47837:SF1">
    <property type="entry name" value="GTP PYROPHOSPHOKINASE YJBM"/>
    <property type="match status" value="1"/>
</dbReference>
<feature type="domain" description="RelA/SpoT" evidence="2">
    <location>
        <begin position="47"/>
        <end position="179"/>
    </location>
</feature>
<accession>A0A1T4LFW5</accession>
<feature type="repeat" description="TPR" evidence="1">
    <location>
        <begin position="296"/>
        <end position="329"/>
    </location>
</feature>
<sequence>MQSTIPAKVSIRQRYESYEPYLRTILSNIHSVLMDNIKLSSQPTYKTRIKSFQSYYKKLLRQKPVEAAGSDSLVCLTDMMGIRIICAFLEDISVVREQIEGLFDVKEVEVKGASQSFKEFGYESVHVLVGIPESCMPKNLPDGVIIPPELVCEIQIRTILQDAWAEVEHELIYKTEFTPFDMPLRRKLASMNASLSLADIIFQEIRDYQKKLQTEMNERRRSFYKIADDLTNIEKSSSSAHFNKPIERVNPYVQGTIDDLLLQAIHFHNTGDLDSAISIYSEIINSKPAPNDIVLSVIYKHRGMAYFTKNDYENALADFKSSFAFDKNSFRSIYYEGIVYSIQNKYEQAVECFTKSLEINEYQSHTFFRRAIAYYELKQYENAMSDVVSAQRLGLEDEGLESLHSKLVEKFDMKV</sequence>
<name>A0A1T4LFW5_TREPO</name>
<dbReference type="AlphaFoldDB" id="A0A1T4LFW5"/>
<dbReference type="Pfam" id="PF04607">
    <property type="entry name" value="RelA_SpoT"/>
    <property type="match status" value="1"/>
</dbReference>
<dbReference type="InterPro" id="IPR019734">
    <property type="entry name" value="TPR_rpt"/>
</dbReference>
<dbReference type="SMART" id="SM00028">
    <property type="entry name" value="TPR"/>
    <property type="match status" value="4"/>
</dbReference>
<evidence type="ECO:0000313" key="4">
    <source>
        <dbReference type="Proteomes" id="UP000190423"/>
    </source>
</evidence>
<dbReference type="InterPro" id="IPR043519">
    <property type="entry name" value="NT_sf"/>
</dbReference>
<dbReference type="Gene3D" id="1.25.40.10">
    <property type="entry name" value="Tetratricopeptide repeat domain"/>
    <property type="match status" value="1"/>
</dbReference>
<dbReference type="RefSeq" id="WP_078933486.1">
    <property type="nucleotide sequence ID" value="NZ_FUWG01000011.1"/>
</dbReference>
<organism evidence="3 4">
    <name type="scientific">Treponema porcinum</name>
    <dbReference type="NCBI Taxonomy" id="261392"/>
    <lineage>
        <taxon>Bacteria</taxon>
        <taxon>Pseudomonadati</taxon>
        <taxon>Spirochaetota</taxon>
        <taxon>Spirochaetia</taxon>
        <taxon>Spirochaetales</taxon>
        <taxon>Treponemataceae</taxon>
        <taxon>Treponema</taxon>
    </lineage>
</organism>
<dbReference type="Proteomes" id="UP000190423">
    <property type="component" value="Unassembled WGS sequence"/>
</dbReference>
<dbReference type="InterPro" id="IPR007685">
    <property type="entry name" value="RelA_SpoT"/>
</dbReference>
<protein>
    <submittedName>
        <fullName evidence="3">PpGpp synthetase catalytic domain-containing protein (RelA/SpoT-type nucleotidyltranferase)</fullName>
    </submittedName>
</protein>
<dbReference type="EMBL" id="FUWG01000011">
    <property type="protein sequence ID" value="SJZ53526.1"/>
    <property type="molecule type" value="Genomic_DNA"/>
</dbReference>